<dbReference type="Gene3D" id="6.10.250.730">
    <property type="match status" value="1"/>
</dbReference>
<dbReference type="RefSeq" id="WP_089964221.1">
    <property type="nucleotide sequence ID" value="NZ_FNAV01000043.1"/>
</dbReference>
<evidence type="ECO:0008006" key="3">
    <source>
        <dbReference type="Google" id="ProtNLM"/>
    </source>
</evidence>
<sequence>MIEIQWGVPITLYPAHNGVAERFSTIEKARHWLRRNWPLADDARQAALEKIESAMDCMSPVKEARSAFVAAALSAGFAPDRAS</sequence>
<organism evidence="1 2">
    <name type="scientific">Salipiger thiooxidans</name>
    <dbReference type="NCBI Taxonomy" id="282683"/>
    <lineage>
        <taxon>Bacteria</taxon>
        <taxon>Pseudomonadati</taxon>
        <taxon>Pseudomonadota</taxon>
        <taxon>Alphaproteobacteria</taxon>
        <taxon>Rhodobacterales</taxon>
        <taxon>Roseobacteraceae</taxon>
        <taxon>Salipiger</taxon>
    </lineage>
</organism>
<evidence type="ECO:0000313" key="1">
    <source>
        <dbReference type="EMBL" id="SDF65812.1"/>
    </source>
</evidence>
<dbReference type="Pfam" id="PF06169">
    <property type="entry name" value="DUF982"/>
    <property type="match status" value="1"/>
</dbReference>
<dbReference type="EMBL" id="FNAV01000043">
    <property type="protein sequence ID" value="SDF65812.1"/>
    <property type="molecule type" value="Genomic_DNA"/>
</dbReference>
<evidence type="ECO:0000313" key="2">
    <source>
        <dbReference type="Proteomes" id="UP000198994"/>
    </source>
</evidence>
<dbReference type="AlphaFoldDB" id="A0A1G7MVQ1"/>
<gene>
    <name evidence="1" type="ORF">SAMN04488105_14310</name>
</gene>
<dbReference type="OrthoDB" id="7864549at2"/>
<protein>
    <recommendedName>
        <fullName evidence="3">DUF982 domain-containing protein</fullName>
    </recommendedName>
</protein>
<name>A0A1G7MVQ1_9RHOB</name>
<dbReference type="Proteomes" id="UP000198994">
    <property type="component" value="Unassembled WGS sequence"/>
</dbReference>
<reference evidence="2" key="1">
    <citation type="submission" date="2016-10" db="EMBL/GenBank/DDBJ databases">
        <authorList>
            <person name="Varghese N."/>
            <person name="Submissions S."/>
        </authorList>
    </citation>
    <scope>NUCLEOTIDE SEQUENCE [LARGE SCALE GENOMIC DNA]</scope>
    <source>
        <strain evidence="2">DSM 10146</strain>
    </source>
</reference>
<dbReference type="STRING" id="282683.SAMN04488105_14310"/>
<dbReference type="InterPro" id="IPR010385">
    <property type="entry name" value="DUF982"/>
</dbReference>
<keyword evidence="2" id="KW-1185">Reference proteome</keyword>
<accession>A0A1G7MVQ1</accession>
<proteinExistence type="predicted"/>